<evidence type="ECO:0000256" key="2">
    <source>
        <dbReference type="ARBA" id="ARBA00022670"/>
    </source>
</evidence>
<dbReference type="GO" id="GO:0008237">
    <property type="term" value="F:metallopeptidase activity"/>
    <property type="evidence" value="ECO:0007669"/>
    <property type="project" value="UniProtKB-KW"/>
</dbReference>
<dbReference type="InterPro" id="IPR008754">
    <property type="entry name" value="Peptidase_M43"/>
</dbReference>
<dbReference type="AlphaFoldDB" id="A0A6A6U8U8"/>
<dbReference type="GO" id="GO:0006508">
    <property type="term" value="P:proteolysis"/>
    <property type="evidence" value="ECO:0007669"/>
    <property type="project" value="UniProtKB-KW"/>
</dbReference>
<dbReference type="Pfam" id="PF05572">
    <property type="entry name" value="Peptidase_M43"/>
    <property type="match status" value="1"/>
</dbReference>
<organism evidence="11 12">
    <name type="scientific">Microthyrium microscopicum</name>
    <dbReference type="NCBI Taxonomy" id="703497"/>
    <lineage>
        <taxon>Eukaryota</taxon>
        <taxon>Fungi</taxon>
        <taxon>Dikarya</taxon>
        <taxon>Ascomycota</taxon>
        <taxon>Pezizomycotina</taxon>
        <taxon>Dothideomycetes</taxon>
        <taxon>Dothideomycetes incertae sedis</taxon>
        <taxon>Microthyriales</taxon>
        <taxon>Microthyriaceae</taxon>
        <taxon>Microthyrium</taxon>
    </lineage>
</organism>
<evidence type="ECO:0000313" key="11">
    <source>
        <dbReference type="EMBL" id="KAF2667723.1"/>
    </source>
</evidence>
<evidence type="ECO:0000256" key="4">
    <source>
        <dbReference type="ARBA" id="ARBA00022729"/>
    </source>
</evidence>
<evidence type="ECO:0000256" key="8">
    <source>
        <dbReference type="ARBA" id="ARBA00023157"/>
    </source>
</evidence>
<keyword evidence="5" id="KW-0378">Hydrolase</keyword>
<reference evidence="11" key="1">
    <citation type="journal article" date="2020" name="Stud. Mycol.">
        <title>101 Dothideomycetes genomes: a test case for predicting lifestyles and emergence of pathogens.</title>
        <authorList>
            <person name="Haridas S."/>
            <person name="Albert R."/>
            <person name="Binder M."/>
            <person name="Bloem J."/>
            <person name="Labutti K."/>
            <person name="Salamov A."/>
            <person name="Andreopoulos B."/>
            <person name="Baker S."/>
            <person name="Barry K."/>
            <person name="Bills G."/>
            <person name="Bluhm B."/>
            <person name="Cannon C."/>
            <person name="Castanera R."/>
            <person name="Culley D."/>
            <person name="Daum C."/>
            <person name="Ezra D."/>
            <person name="Gonzalez J."/>
            <person name="Henrissat B."/>
            <person name="Kuo A."/>
            <person name="Liang C."/>
            <person name="Lipzen A."/>
            <person name="Lutzoni F."/>
            <person name="Magnuson J."/>
            <person name="Mondo S."/>
            <person name="Nolan M."/>
            <person name="Ohm R."/>
            <person name="Pangilinan J."/>
            <person name="Park H.-J."/>
            <person name="Ramirez L."/>
            <person name="Alfaro M."/>
            <person name="Sun H."/>
            <person name="Tritt A."/>
            <person name="Yoshinaga Y."/>
            <person name="Zwiers L.-H."/>
            <person name="Turgeon B."/>
            <person name="Goodwin S."/>
            <person name="Spatafora J."/>
            <person name="Crous P."/>
            <person name="Grigoriev I."/>
        </authorList>
    </citation>
    <scope>NUCLEOTIDE SEQUENCE</scope>
    <source>
        <strain evidence="11">CBS 115976</strain>
    </source>
</reference>
<keyword evidence="6" id="KW-0862">Zinc</keyword>
<name>A0A6A6U8U8_9PEZI</name>
<dbReference type="EMBL" id="MU004237">
    <property type="protein sequence ID" value="KAF2667723.1"/>
    <property type="molecule type" value="Genomic_DNA"/>
</dbReference>
<accession>A0A6A6U8U8</accession>
<dbReference type="OrthoDB" id="536211at2759"/>
<feature type="chain" id="PRO_5025628887" description="Peptidase M43 pregnancy-associated plasma-A domain-containing protein" evidence="9">
    <location>
        <begin position="19"/>
        <end position="273"/>
    </location>
</feature>
<evidence type="ECO:0000256" key="6">
    <source>
        <dbReference type="ARBA" id="ARBA00022833"/>
    </source>
</evidence>
<evidence type="ECO:0000313" key="12">
    <source>
        <dbReference type="Proteomes" id="UP000799302"/>
    </source>
</evidence>
<proteinExistence type="inferred from homology"/>
<dbReference type="GO" id="GO:0046872">
    <property type="term" value="F:metal ion binding"/>
    <property type="evidence" value="ECO:0007669"/>
    <property type="project" value="UniProtKB-KW"/>
</dbReference>
<dbReference type="PANTHER" id="PTHR47466:SF1">
    <property type="entry name" value="METALLOPROTEASE MEP1 (AFU_ORTHOLOGUE AFUA_1G07730)-RELATED"/>
    <property type="match status" value="1"/>
</dbReference>
<evidence type="ECO:0000259" key="10">
    <source>
        <dbReference type="Pfam" id="PF05572"/>
    </source>
</evidence>
<evidence type="ECO:0000256" key="5">
    <source>
        <dbReference type="ARBA" id="ARBA00022801"/>
    </source>
</evidence>
<protein>
    <recommendedName>
        <fullName evidence="10">Peptidase M43 pregnancy-associated plasma-A domain-containing protein</fullName>
    </recommendedName>
</protein>
<sequence length="273" mass="30069">MKLYTTLLVATFLTLVTCLDDSFQPPAGHLLCGNWNQTVSPTVKTIASQVHQKFLKLPDHREWNETVVVQANLNVVTTPDGWGKVSTDNIIKQVQAINTAFAPIGFRFDIRTATRWNNSQWGINKNTQYMQSSSRKGGYDTLNLWYISDMGIPSVGGACTGPSENGNSLDGCIIAAWLLPQAGGSVPNYSKGFATVHEIGHWLGLMHVWGHDESPTCDRDTDNVADTPVQLTPSWVCDKPKDSCPNQPGLDSVHNYMDYVNDDCANNLKKPNS</sequence>
<keyword evidence="2" id="KW-0645">Protease</keyword>
<dbReference type="SUPFAM" id="SSF55486">
    <property type="entry name" value="Metalloproteases ('zincins'), catalytic domain"/>
    <property type="match status" value="1"/>
</dbReference>
<dbReference type="PANTHER" id="PTHR47466">
    <property type="match status" value="1"/>
</dbReference>
<keyword evidence="3" id="KW-0479">Metal-binding</keyword>
<evidence type="ECO:0000256" key="9">
    <source>
        <dbReference type="SAM" id="SignalP"/>
    </source>
</evidence>
<keyword evidence="7" id="KW-0482">Metalloprotease</keyword>
<comment type="similarity">
    <text evidence="1">Belongs to the peptidase M43B family.</text>
</comment>
<keyword evidence="12" id="KW-1185">Reference proteome</keyword>
<feature type="domain" description="Peptidase M43 pregnancy-associated plasma-A" evidence="10">
    <location>
        <begin position="195"/>
        <end position="264"/>
    </location>
</feature>
<dbReference type="InterPro" id="IPR024079">
    <property type="entry name" value="MetalloPept_cat_dom_sf"/>
</dbReference>
<keyword evidence="4 9" id="KW-0732">Signal</keyword>
<dbReference type="Proteomes" id="UP000799302">
    <property type="component" value="Unassembled WGS sequence"/>
</dbReference>
<evidence type="ECO:0000256" key="3">
    <source>
        <dbReference type="ARBA" id="ARBA00022723"/>
    </source>
</evidence>
<evidence type="ECO:0000256" key="1">
    <source>
        <dbReference type="ARBA" id="ARBA00008721"/>
    </source>
</evidence>
<feature type="signal peptide" evidence="9">
    <location>
        <begin position="1"/>
        <end position="18"/>
    </location>
</feature>
<dbReference type="Gene3D" id="3.40.390.10">
    <property type="entry name" value="Collagenase (Catalytic Domain)"/>
    <property type="match status" value="1"/>
</dbReference>
<keyword evidence="8" id="KW-1015">Disulfide bond</keyword>
<evidence type="ECO:0000256" key="7">
    <source>
        <dbReference type="ARBA" id="ARBA00023049"/>
    </source>
</evidence>
<gene>
    <name evidence="11" type="ORF">BT63DRAFT_441307</name>
</gene>